<keyword evidence="3" id="KW-1185">Reference proteome</keyword>
<dbReference type="GO" id="GO:0006289">
    <property type="term" value="P:nucleotide-excision repair"/>
    <property type="evidence" value="ECO:0007669"/>
    <property type="project" value="TreeGrafter"/>
</dbReference>
<dbReference type="PROSITE" id="PS51194">
    <property type="entry name" value="HELICASE_CTER"/>
    <property type="match status" value="1"/>
</dbReference>
<dbReference type="GO" id="GO:0036297">
    <property type="term" value="P:interstrand cross-link repair"/>
    <property type="evidence" value="ECO:0007669"/>
    <property type="project" value="TreeGrafter"/>
</dbReference>
<dbReference type="GO" id="GO:0005634">
    <property type="term" value="C:nucleus"/>
    <property type="evidence" value="ECO:0007669"/>
    <property type="project" value="TreeGrafter"/>
</dbReference>
<dbReference type="InterPro" id="IPR027417">
    <property type="entry name" value="P-loop_NTPase"/>
</dbReference>
<dbReference type="AlphaFoldDB" id="A0A392NHT9"/>
<dbReference type="PANTHER" id="PTHR47957:SF3">
    <property type="entry name" value="ATP-DEPENDENT HELICASE HRQ1"/>
    <property type="match status" value="1"/>
</dbReference>
<dbReference type="EMBL" id="LXQA010038540">
    <property type="protein sequence ID" value="MCH98789.1"/>
    <property type="molecule type" value="Genomic_DNA"/>
</dbReference>
<keyword evidence="2" id="KW-0347">Helicase</keyword>
<dbReference type="InterPro" id="IPR001650">
    <property type="entry name" value="Helicase_C-like"/>
</dbReference>
<evidence type="ECO:0000313" key="2">
    <source>
        <dbReference type="EMBL" id="MCH98789.1"/>
    </source>
</evidence>
<dbReference type="PANTHER" id="PTHR47957">
    <property type="entry name" value="ATP-DEPENDENT HELICASE HRQ1"/>
    <property type="match status" value="1"/>
</dbReference>
<proteinExistence type="predicted"/>
<protein>
    <submittedName>
        <fullName evidence="2">Putative ATP-dependent helicase HRQ1</fullName>
    </submittedName>
</protein>
<dbReference type="GO" id="GO:0043138">
    <property type="term" value="F:3'-5' DNA helicase activity"/>
    <property type="evidence" value="ECO:0007669"/>
    <property type="project" value="TreeGrafter"/>
</dbReference>
<accession>A0A392NHT9</accession>
<feature type="domain" description="Helicase C-terminal" evidence="1">
    <location>
        <begin position="1"/>
        <end position="99"/>
    </location>
</feature>
<evidence type="ECO:0000259" key="1">
    <source>
        <dbReference type="PROSITE" id="PS51194"/>
    </source>
</evidence>
<dbReference type="SUPFAM" id="SSF52540">
    <property type="entry name" value="P-loop containing nucleoside triphosphate hydrolases"/>
    <property type="match status" value="1"/>
</dbReference>
<evidence type="ECO:0000313" key="3">
    <source>
        <dbReference type="Proteomes" id="UP000265520"/>
    </source>
</evidence>
<sequence length="117" mass="13077">ERRKIESAFFGGKICGVAATNALELGIDVGEIDVTLHLGFPGSIASLWQQAGRGGRRDRPSLAIYVAFGGPLDQYFMNNPRKLFERSIECCHIDSQNKQTLFRFLNSIWSVQLMNTL</sequence>
<keyword evidence="2" id="KW-0378">Hydrolase</keyword>
<keyword evidence="2" id="KW-0547">Nucleotide-binding</keyword>
<dbReference type="Pfam" id="PF00271">
    <property type="entry name" value="Helicase_C"/>
    <property type="match status" value="1"/>
</dbReference>
<keyword evidence="2" id="KW-0067">ATP-binding</keyword>
<dbReference type="Proteomes" id="UP000265520">
    <property type="component" value="Unassembled WGS sequence"/>
</dbReference>
<reference evidence="2 3" key="1">
    <citation type="journal article" date="2018" name="Front. Plant Sci.">
        <title>Red Clover (Trifolium pratense) and Zigzag Clover (T. medium) - A Picture of Genomic Similarities and Differences.</title>
        <authorList>
            <person name="Dluhosova J."/>
            <person name="Istvanek J."/>
            <person name="Nedelnik J."/>
            <person name="Repkova J."/>
        </authorList>
    </citation>
    <scope>NUCLEOTIDE SEQUENCE [LARGE SCALE GENOMIC DNA]</scope>
    <source>
        <strain evidence="3">cv. 10/8</strain>
        <tissue evidence="2">Leaf</tissue>
    </source>
</reference>
<feature type="non-terminal residue" evidence="2">
    <location>
        <position position="1"/>
    </location>
</feature>
<name>A0A392NHT9_9FABA</name>
<organism evidence="2 3">
    <name type="scientific">Trifolium medium</name>
    <dbReference type="NCBI Taxonomy" id="97028"/>
    <lineage>
        <taxon>Eukaryota</taxon>
        <taxon>Viridiplantae</taxon>
        <taxon>Streptophyta</taxon>
        <taxon>Embryophyta</taxon>
        <taxon>Tracheophyta</taxon>
        <taxon>Spermatophyta</taxon>
        <taxon>Magnoliopsida</taxon>
        <taxon>eudicotyledons</taxon>
        <taxon>Gunneridae</taxon>
        <taxon>Pentapetalae</taxon>
        <taxon>rosids</taxon>
        <taxon>fabids</taxon>
        <taxon>Fabales</taxon>
        <taxon>Fabaceae</taxon>
        <taxon>Papilionoideae</taxon>
        <taxon>50 kb inversion clade</taxon>
        <taxon>NPAAA clade</taxon>
        <taxon>Hologalegina</taxon>
        <taxon>IRL clade</taxon>
        <taxon>Trifolieae</taxon>
        <taxon>Trifolium</taxon>
    </lineage>
</organism>
<comment type="caution">
    <text evidence="2">The sequence shown here is derived from an EMBL/GenBank/DDBJ whole genome shotgun (WGS) entry which is preliminary data.</text>
</comment>
<dbReference type="Gene3D" id="3.40.50.300">
    <property type="entry name" value="P-loop containing nucleotide triphosphate hydrolases"/>
    <property type="match status" value="1"/>
</dbReference>